<keyword evidence="2" id="KW-1133">Transmembrane helix</keyword>
<name>A0AAV1PK48_SCOSC</name>
<reference evidence="4 5" key="1">
    <citation type="submission" date="2024-01" db="EMBL/GenBank/DDBJ databases">
        <authorList>
            <person name="Alioto T."/>
            <person name="Alioto T."/>
            <person name="Gomez Garrido J."/>
        </authorList>
    </citation>
    <scope>NUCLEOTIDE SEQUENCE [LARGE SCALE GENOMIC DNA]</scope>
</reference>
<sequence>MPAAMHLTVLMSLFAVTFSESTVTSSSTTQVKTIPTSAEHITSVTPTNEVTSPTVSHLQQSTTHQISTEVTSDKVSSPTHTSPQTPGRTKVTHPITSSQTTTTTTNQTSNETVSHSPTVQTASDSPNITETTTANASSPALPIEWKKGDLAANPGLVAVLCIFCIVLFLVLVVAVVKCAQSPRSNFERLEDVPMGKMNEESPFAQYSK</sequence>
<comment type="caution">
    <text evidence="4">The sequence shown here is derived from an EMBL/GenBank/DDBJ whole genome shotgun (WGS) entry which is preliminary data.</text>
</comment>
<keyword evidence="2" id="KW-0472">Membrane</keyword>
<dbReference type="Proteomes" id="UP001314229">
    <property type="component" value="Unassembled WGS sequence"/>
</dbReference>
<keyword evidence="3" id="KW-0732">Signal</keyword>
<dbReference type="AlphaFoldDB" id="A0AAV1PK48"/>
<keyword evidence="5" id="KW-1185">Reference proteome</keyword>
<evidence type="ECO:0000256" key="3">
    <source>
        <dbReference type="SAM" id="SignalP"/>
    </source>
</evidence>
<feature type="chain" id="PRO_5043796744" evidence="3">
    <location>
        <begin position="20"/>
        <end position="208"/>
    </location>
</feature>
<protein>
    <submittedName>
        <fullName evidence="4">Uncharacterized protein</fullName>
    </submittedName>
</protein>
<accession>A0AAV1PK48</accession>
<keyword evidence="2" id="KW-0812">Transmembrane</keyword>
<organism evidence="4 5">
    <name type="scientific">Scomber scombrus</name>
    <name type="common">Atlantic mackerel</name>
    <name type="synonym">Scomber vernalis</name>
    <dbReference type="NCBI Taxonomy" id="13677"/>
    <lineage>
        <taxon>Eukaryota</taxon>
        <taxon>Metazoa</taxon>
        <taxon>Chordata</taxon>
        <taxon>Craniata</taxon>
        <taxon>Vertebrata</taxon>
        <taxon>Euteleostomi</taxon>
        <taxon>Actinopterygii</taxon>
        <taxon>Neopterygii</taxon>
        <taxon>Teleostei</taxon>
        <taxon>Neoteleostei</taxon>
        <taxon>Acanthomorphata</taxon>
        <taxon>Pelagiaria</taxon>
        <taxon>Scombriformes</taxon>
        <taxon>Scombridae</taxon>
        <taxon>Scomber</taxon>
    </lineage>
</organism>
<evidence type="ECO:0000313" key="4">
    <source>
        <dbReference type="EMBL" id="CAK6972173.1"/>
    </source>
</evidence>
<feature type="compositionally biased region" description="Low complexity" evidence="1">
    <location>
        <begin position="96"/>
        <end position="110"/>
    </location>
</feature>
<feature type="compositionally biased region" description="Polar residues" evidence="1">
    <location>
        <begin position="111"/>
        <end position="137"/>
    </location>
</feature>
<dbReference type="EMBL" id="CAWUFR010000194">
    <property type="protein sequence ID" value="CAK6972173.1"/>
    <property type="molecule type" value="Genomic_DNA"/>
</dbReference>
<gene>
    <name evidence="4" type="ORF">FSCOSCO3_A024539</name>
</gene>
<evidence type="ECO:0000256" key="2">
    <source>
        <dbReference type="SAM" id="Phobius"/>
    </source>
</evidence>
<feature type="signal peptide" evidence="3">
    <location>
        <begin position="1"/>
        <end position="19"/>
    </location>
</feature>
<evidence type="ECO:0000313" key="5">
    <source>
        <dbReference type="Proteomes" id="UP001314229"/>
    </source>
</evidence>
<proteinExistence type="predicted"/>
<evidence type="ECO:0000256" key="1">
    <source>
        <dbReference type="SAM" id="MobiDB-lite"/>
    </source>
</evidence>
<feature type="compositionally biased region" description="Polar residues" evidence="1">
    <location>
        <begin position="45"/>
        <end position="87"/>
    </location>
</feature>
<feature type="transmembrane region" description="Helical" evidence="2">
    <location>
        <begin position="156"/>
        <end position="176"/>
    </location>
</feature>
<feature type="region of interest" description="Disordered" evidence="1">
    <location>
        <begin position="45"/>
        <end position="137"/>
    </location>
</feature>